<dbReference type="InterPro" id="IPR037066">
    <property type="entry name" value="Plug_dom_sf"/>
</dbReference>
<proteinExistence type="inferred from homology"/>
<dbReference type="Pfam" id="PF07715">
    <property type="entry name" value="Plug"/>
    <property type="match status" value="1"/>
</dbReference>
<dbReference type="InterPro" id="IPR012910">
    <property type="entry name" value="Plug_dom"/>
</dbReference>
<feature type="domain" description="TonB-dependent receptor-like beta-barrel" evidence="12">
    <location>
        <begin position="260"/>
        <end position="579"/>
    </location>
</feature>
<dbReference type="RefSeq" id="WP_121940468.1">
    <property type="nucleotide sequence ID" value="NZ_REFR01000017.1"/>
</dbReference>
<evidence type="ECO:0000313" key="15">
    <source>
        <dbReference type="Proteomes" id="UP000271227"/>
    </source>
</evidence>
<evidence type="ECO:0000256" key="7">
    <source>
        <dbReference type="ARBA" id="ARBA00023136"/>
    </source>
</evidence>
<feature type="domain" description="TonB-dependent receptor plug" evidence="13">
    <location>
        <begin position="67"/>
        <end position="152"/>
    </location>
</feature>
<evidence type="ECO:0000256" key="1">
    <source>
        <dbReference type="ARBA" id="ARBA00004571"/>
    </source>
</evidence>
<protein>
    <submittedName>
        <fullName evidence="14">Outer membrane receptor protein involved in Fe transport</fullName>
    </submittedName>
</protein>
<evidence type="ECO:0000259" key="12">
    <source>
        <dbReference type="Pfam" id="PF00593"/>
    </source>
</evidence>
<dbReference type="Proteomes" id="UP000271227">
    <property type="component" value="Unassembled WGS sequence"/>
</dbReference>
<evidence type="ECO:0000256" key="8">
    <source>
        <dbReference type="ARBA" id="ARBA00023170"/>
    </source>
</evidence>
<keyword evidence="2" id="KW-0813">Transport</keyword>
<keyword evidence="8 14" id="KW-0675">Receptor</keyword>
<evidence type="ECO:0000256" key="10">
    <source>
        <dbReference type="RuleBase" id="RU003357"/>
    </source>
</evidence>
<dbReference type="SUPFAM" id="SSF56935">
    <property type="entry name" value="Porins"/>
    <property type="match status" value="1"/>
</dbReference>
<dbReference type="OrthoDB" id="7622322at2"/>
<evidence type="ECO:0000256" key="4">
    <source>
        <dbReference type="ARBA" id="ARBA00022692"/>
    </source>
</evidence>
<dbReference type="Gene3D" id="2.40.170.20">
    <property type="entry name" value="TonB-dependent receptor, beta-barrel domain"/>
    <property type="match status" value="1"/>
</dbReference>
<organism evidence="14 15">
    <name type="scientific">Eilatimonas milleporae</name>
    <dbReference type="NCBI Taxonomy" id="911205"/>
    <lineage>
        <taxon>Bacteria</taxon>
        <taxon>Pseudomonadati</taxon>
        <taxon>Pseudomonadota</taxon>
        <taxon>Alphaproteobacteria</taxon>
        <taxon>Kordiimonadales</taxon>
        <taxon>Kordiimonadaceae</taxon>
        <taxon>Eilatimonas</taxon>
    </lineage>
</organism>
<dbReference type="InterPro" id="IPR036942">
    <property type="entry name" value="Beta-barrel_TonB_sf"/>
</dbReference>
<evidence type="ECO:0000256" key="11">
    <source>
        <dbReference type="SAM" id="MobiDB-lite"/>
    </source>
</evidence>
<dbReference type="InterPro" id="IPR039426">
    <property type="entry name" value="TonB-dep_rcpt-like"/>
</dbReference>
<dbReference type="InParanoid" id="A0A3M0BVS3"/>
<evidence type="ECO:0000256" key="5">
    <source>
        <dbReference type="ARBA" id="ARBA00022729"/>
    </source>
</evidence>
<name>A0A3M0BVS3_9PROT</name>
<comment type="similarity">
    <text evidence="10">Belongs to the TonB-dependent receptor family.</text>
</comment>
<feature type="compositionally biased region" description="Basic and acidic residues" evidence="11">
    <location>
        <begin position="43"/>
        <end position="55"/>
    </location>
</feature>
<dbReference type="PANTHER" id="PTHR30069">
    <property type="entry name" value="TONB-DEPENDENT OUTER MEMBRANE RECEPTOR"/>
    <property type="match status" value="1"/>
</dbReference>
<comment type="caution">
    <text evidence="14">The sequence shown here is derived from an EMBL/GenBank/DDBJ whole genome shotgun (WGS) entry which is preliminary data.</text>
</comment>
<comment type="subcellular location">
    <subcellularLocation>
        <location evidence="1">Cell outer membrane</location>
        <topology evidence="1">Multi-pass membrane protein</topology>
    </subcellularLocation>
</comment>
<evidence type="ECO:0000256" key="9">
    <source>
        <dbReference type="ARBA" id="ARBA00023237"/>
    </source>
</evidence>
<dbReference type="EMBL" id="REFR01000017">
    <property type="protein sequence ID" value="RMB00655.1"/>
    <property type="molecule type" value="Genomic_DNA"/>
</dbReference>
<dbReference type="Gene3D" id="2.170.130.10">
    <property type="entry name" value="TonB-dependent receptor, plug domain"/>
    <property type="match status" value="1"/>
</dbReference>
<keyword evidence="15" id="KW-1185">Reference proteome</keyword>
<keyword evidence="6 10" id="KW-0798">TonB box</keyword>
<keyword evidence="5" id="KW-0732">Signal</keyword>
<keyword evidence="9" id="KW-0998">Cell outer membrane</keyword>
<accession>A0A3M0BVS3</accession>
<dbReference type="GO" id="GO:0015344">
    <property type="term" value="F:siderophore uptake transmembrane transporter activity"/>
    <property type="evidence" value="ECO:0007669"/>
    <property type="project" value="TreeGrafter"/>
</dbReference>
<keyword evidence="3" id="KW-1134">Transmembrane beta strand</keyword>
<feature type="region of interest" description="Disordered" evidence="11">
    <location>
        <begin position="29"/>
        <end position="69"/>
    </location>
</feature>
<dbReference type="PROSITE" id="PS51257">
    <property type="entry name" value="PROKAR_LIPOPROTEIN"/>
    <property type="match status" value="1"/>
</dbReference>
<dbReference type="AlphaFoldDB" id="A0A3M0BVS3"/>
<dbReference type="PANTHER" id="PTHR30069:SF29">
    <property type="entry name" value="HEMOGLOBIN AND HEMOGLOBIN-HAPTOGLOBIN-BINDING PROTEIN 1-RELATED"/>
    <property type="match status" value="1"/>
</dbReference>
<evidence type="ECO:0000256" key="2">
    <source>
        <dbReference type="ARBA" id="ARBA00022448"/>
    </source>
</evidence>
<dbReference type="GO" id="GO:0044718">
    <property type="term" value="P:siderophore transmembrane transport"/>
    <property type="evidence" value="ECO:0007669"/>
    <property type="project" value="TreeGrafter"/>
</dbReference>
<evidence type="ECO:0000256" key="3">
    <source>
        <dbReference type="ARBA" id="ARBA00022452"/>
    </source>
</evidence>
<sequence>MFRGHHNNGAVTACFLTACAIHIATAQPVRAQDQAPAETPVSQEDRPGETDERTLPPETATPQTPADGSKQVYPKAFFDQFVPQTALGMVRRIPGFVLDTGAELRGFGGTAGNVLIDGARPSAKSLGLAEALRRIPSSQVDRIEVIRGSAGAGEAAGQGVIANVIRIPGKASGAFFATLERAPDGNINQFGQATMSRQFGAWDTTTRFNFEWERFPLSGTRDNRDADGNPTLFQREDRPARYREAFLSSEARRAFAGGRLTLNGQLGWWTFQSDTERLGFFGRIPGENDTPDTAQLIDFDENNYSFELGGDWTRTYDSGLTWKILSLVSGEDASEDTITEIQTPVGDTNSIATFLQDSRPLETIFRTTLSRGGKTLRGEIGIEAAYNRLDSSLALRIEDEEGARDIDLPAASVLVEEVRGEAFSNLIWTVSPKLTVESGLALEASRLMVTGGADNTQTFTFLKPSLTLIYNVASNFQTRLAARRIIGQLDFSNFAASASAADDRFLGGNPDLSPETTDRLSLSVDLRTKSRAALNVEAFHEWRSDVLEQIILPSEVPGLGNAGTARVWGLNMNASLPLKGVIRGGLLEIQAETIDSRFTDPLDGQIRDITGLTNPVINIDFRQDLVKERIAWGIGYEAFNREENIFADEISIERENGQFDAFVETTRFLGVKIRLRASRVPRQEFERTRLFFRDSDRSDDFTGSEQVDRSRGTFVALTVSGQF</sequence>
<keyword evidence="4" id="KW-0812">Transmembrane</keyword>
<evidence type="ECO:0000259" key="13">
    <source>
        <dbReference type="Pfam" id="PF07715"/>
    </source>
</evidence>
<dbReference type="GO" id="GO:0009279">
    <property type="term" value="C:cell outer membrane"/>
    <property type="evidence" value="ECO:0007669"/>
    <property type="project" value="UniProtKB-SubCell"/>
</dbReference>
<dbReference type="InterPro" id="IPR000531">
    <property type="entry name" value="Beta-barrel_TonB"/>
</dbReference>
<keyword evidence="7 10" id="KW-0472">Membrane</keyword>
<reference evidence="14 15" key="1">
    <citation type="submission" date="2018-10" db="EMBL/GenBank/DDBJ databases">
        <title>Genomic Encyclopedia of Archaeal and Bacterial Type Strains, Phase II (KMG-II): from individual species to whole genera.</title>
        <authorList>
            <person name="Goeker M."/>
        </authorList>
    </citation>
    <scope>NUCLEOTIDE SEQUENCE [LARGE SCALE GENOMIC DNA]</scope>
    <source>
        <strain evidence="14 15">DSM 25217</strain>
    </source>
</reference>
<dbReference type="Pfam" id="PF00593">
    <property type="entry name" value="TonB_dep_Rec_b-barrel"/>
    <property type="match status" value="1"/>
</dbReference>
<evidence type="ECO:0000256" key="6">
    <source>
        <dbReference type="ARBA" id="ARBA00023077"/>
    </source>
</evidence>
<gene>
    <name evidence="14" type="ORF">BXY39_3843</name>
</gene>
<evidence type="ECO:0000313" key="14">
    <source>
        <dbReference type="EMBL" id="RMB00655.1"/>
    </source>
</evidence>